<dbReference type="Proteomes" id="UP001519460">
    <property type="component" value="Unassembled WGS sequence"/>
</dbReference>
<reference evidence="2 3" key="1">
    <citation type="journal article" date="2023" name="Sci. Data">
        <title>Genome assembly of the Korean intertidal mud-creeper Batillaria attramentaria.</title>
        <authorList>
            <person name="Patra A.K."/>
            <person name="Ho P.T."/>
            <person name="Jun S."/>
            <person name="Lee S.J."/>
            <person name="Kim Y."/>
            <person name="Won Y.J."/>
        </authorList>
    </citation>
    <scope>NUCLEOTIDE SEQUENCE [LARGE SCALE GENOMIC DNA]</scope>
    <source>
        <strain evidence="2">Wonlab-2016</strain>
    </source>
</reference>
<accession>A0ABD0JZP0</accession>
<keyword evidence="3" id="KW-1185">Reference proteome</keyword>
<feature type="compositionally biased region" description="Polar residues" evidence="1">
    <location>
        <begin position="13"/>
        <end position="22"/>
    </location>
</feature>
<organism evidence="2 3">
    <name type="scientific">Batillaria attramentaria</name>
    <dbReference type="NCBI Taxonomy" id="370345"/>
    <lineage>
        <taxon>Eukaryota</taxon>
        <taxon>Metazoa</taxon>
        <taxon>Spiralia</taxon>
        <taxon>Lophotrochozoa</taxon>
        <taxon>Mollusca</taxon>
        <taxon>Gastropoda</taxon>
        <taxon>Caenogastropoda</taxon>
        <taxon>Sorbeoconcha</taxon>
        <taxon>Cerithioidea</taxon>
        <taxon>Batillariidae</taxon>
        <taxon>Batillaria</taxon>
    </lineage>
</organism>
<protein>
    <submittedName>
        <fullName evidence="2">Uncharacterized protein</fullName>
    </submittedName>
</protein>
<evidence type="ECO:0000313" key="2">
    <source>
        <dbReference type="EMBL" id="KAK7480590.1"/>
    </source>
</evidence>
<dbReference type="EMBL" id="JACVVK020000278">
    <property type="protein sequence ID" value="KAK7480590.1"/>
    <property type="molecule type" value="Genomic_DNA"/>
</dbReference>
<comment type="caution">
    <text evidence="2">The sequence shown here is derived from an EMBL/GenBank/DDBJ whole genome shotgun (WGS) entry which is preliminary data.</text>
</comment>
<proteinExistence type="predicted"/>
<dbReference type="AlphaFoldDB" id="A0ABD0JZP0"/>
<name>A0ABD0JZP0_9CAEN</name>
<sequence length="132" mass="15028">MWRRRLERHETDTQPQRVTTTRGEAAEQGKVIDVSYRQFLLSVNTACSVSKGRTAGEINKTGRAANELTSSNRQVQREDFDTELDAPVVIVKFVKKATRTHLYICTRILEKSPQNLPPLLIISLRKEGFLSD</sequence>
<evidence type="ECO:0000313" key="3">
    <source>
        <dbReference type="Proteomes" id="UP001519460"/>
    </source>
</evidence>
<evidence type="ECO:0000256" key="1">
    <source>
        <dbReference type="SAM" id="MobiDB-lite"/>
    </source>
</evidence>
<gene>
    <name evidence="2" type="ORF">BaRGS_00028166</name>
</gene>
<feature type="region of interest" description="Disordered" evidence="1">
    <location>
        <begin position="1"/>
        <end position="24"/>
    </location>
</feature>